<feature type="transmembrane region" description="Helical" evidence="1">
    <location>
        <begin position="15"/>
        <end position="48"/>
    </location>
</feature>
<gene>
    <name evidence="2" type="ORF">LKD45_09810</name>
</gene>
<dbReference type="AlphaFoldDB" id="A0AAE3DL73"/>
<comment type="caution">
    <text evidence="2">The sequence shown here is derived from an EMBL/GenBank/DDBJ whole genome shotgun (WGS) entry which is preliminary data.</text>
</comment>
<protein>
    <submittedName>
        <fullName evidence="2">Uncharacterized protein</fullName>
    </submittedName>
</protein>
<sequence length="102" mass="12022">MTNKLGKYKLLRYGLIAGVVLLLFLIGFNSTCNVVIIAIDIYGVWAFFRRKKEDDLAWEERQANEEKERRATECYQKAEDIKKTDLVQARELYREAMENTVR</sequence>
<proteinExistence type="predicted"/>
<dbReference type="Proteomes" id="UP001199355">
    <property type="component" value="Unassembled WGS sequence"/>
</dbReference>
<name>A0AAE3DL73_9FIRM</name>
<keyword evidence="1" id="KW-0472">Membrane</keyword>
<evidence type="ECO:0000256" key="1">
    <source>
        <dbReference type="SAM" id="Phobius"/>
    </source>
</evidence>
<dbReference type="RefSeq" id="WP_308728424.1">
    <property type="nucleotide sequence ID" value="NZ_JAJEQF010000024.1"/>
</dbReference>
<dbReference type="EMBL" id="JAJEQF010000024">
    <property type="protein sequence ID" value="MCC2167985.1"/>
    <property type="molecule type" value="Genomic_DNA"/>
</dbReference>
<accession>A0AAE3DL73</accession>
<keyword evidence="1" id="KW-0812">Transmembrane</keyword>
<organism evidence="2 3">
    <name type="scientific">Gallintestinimicrobium propionicum</name>
    <dbReference type="NCBI Taxonomy" id="2981770"/>
    <lineage>
        <taxon>Bacteria</taxon>
        <taxon>Bacillati</taxon>
        <taxon>Bacillota</taxon>
        <taxon>Clostridia</taxon>
        <taxon>Lachnospirales</taxon>
        <taxon>Lachnospiraceae</taxon>
        <taxon>Gallintestinimicrobium</taxon>
    </lineage>
</organism>
<evidence type="ECO:0000313" key="3">
    <source>
        <dbReference type="Proteomes" id="UP001199355"/>
    </source>
</evidence>
<keyword evidence="3" id="KW-1185">Reference proteome</keyword>
<keyword evidence="1" id="KW-1133">Transmembrane helix</keyword>
<reference evidence="2 3" key="1">
    <citation type="submission" date="2021-10" db="EMBL/GenBank/DDBJ databases">
        <title>Anaerobic single-cell dispensing facilitates the cultivation of human gut bacteria.</title>
        <authorList>
            <person name="Afrizal A."/>
        </authorList>
    </citation>
    <scope>NUCLEOTIDE SEQUENCE [LARGE SCALE GENOMIC DNA]</scope>
    <source>
        <strain evidence="2 3">CLA-AA-H244</strain>
    </source>
</reference>
<evidence type="ECO:0000313" key="2">
    <source>
        <dbReference type="EMBL" id="MCC2167985.1"/>
    </source>
</evidence>